<accession>A0A1I0XKM3</accession>
<gene>
    <name evidence="2" type="ORF">SAMN04489723_103214</name>
</gene>
<dbReference type="AlphaFoldDB" id="A0A1I0XKM3"/>
<dbReference type="OrthoDB" id="780137at2"/>
<organism evidence="2 3">
    <name type="scientific">Algoriphagus aquimarinus</name>
    <dbReference type="NCBI Taxonomy" id="237018"/>
    <lineage>
        <taxon>Bacteria</taxon>
        <taxon>Pseudomonadati</taxon>
        <taxon>Bacteroidota</taxon>
        <taxon>Cytophagia</taxon>
        <taxon>Cytophagales</taxon>
        <taxon>Cyclobacteriaceae</taxon>
        <taxon>Algoriphagus</taxon>
    </lineage>
</organism>
<evidence type="ECO:0000313" key="3">
    <source>
        <dbReference type="Proteomes" id="UP000198790"/>
    </source>
</evidence>
<dbReference type="EMBL" id="FOKK01000003">
    <property type="protein sequence ID" value="SFB00870.1"/>
    <property type="molecule type" value="Genomic_DNA"/>
</dbReference>
<reference evidence="2 3" key="1">
    <citation type="submission" date="2016-10" db="EMBL/GenBank/DDBJ databases">
        <authorList>
            <person name="de Groot N.N."/>
        </authorList>
    </citation>
    <scope>NUCLEOTIDE SEQUENCE [LARGE SCALE GENOMIC DNA]</scope>
    <source>
        <strain evidence="2 3">DSM 23399</strain>
    </source>
</reference>
<evidence type="ECO:0008006" key="4">
    <source>
        <dbReference type="Google" id="ProtNLM"/>
    </source>
</evidence>
<keyword evidence="1" id="KW-0812">Transmembrane</keyword>
<evidence type="ECO:0000256" key="1">
    <source>
        <dbReference type="SAM" id="Phobius"/>
    </source>
</evidence>
<dbReference type="RefSeq" id="WP_092895138.1">
    <property type="nucleotide sequence ID" value="NZ_FOKK01000003.1"/>
</dbReference>
<feature type="transmembrane region" description="Helical" evidence="1">
    <location>
        <begin position="20"/>
        <end position="37"/>
    </location>
</feature>
<feature type="transmembrane region" description="Helical" evidence="1">
    <location>
        <begin position="43"/>
        <end position="63"/>
    </location>
</feature>
<evidence type="ECO:0000313" key="2">
    <source>
        <dbReference type="EMBL" id="SFB00870.1"/>
    </source>
</evidence>
<keyword evidence="1" id="KW-1133">Transmembrane helix</keyword>
<name>A0A1I0XKM3_9BACT</name>
<dbReference type="Proteomes" id="UP000198790">
    <property type="component" value="Unassembled WGS sequence"/>
</dbReference>
<protein>
    <recommendedName>
        <fullName evidence="4">DUF4175 domain-containing protein</fullName>
    </recommendedName>
</protein>
<proteinExistence type="predicted"/>
<keyword evidence="3" id="KW-1185">Reference proteome</keyword>
<dbReference type="STRING" id="237018.SAMN04489723_103214"/>
<sequence>MSTIESYIAKIELQLRVQIGLKALLISLSLVVFGLIFTSAPAAILVLAILAFFVAGYYLGLFVTQRKQAIQVLHDRFPDLEFSLELLDKPSKNVAEQLQWERVNANFRGGEVQLWHKNTWPFLVALLFISGVYGLSHLKLSEENSPQVQAKLEDKVDATLIANLPVELKSLEISIIPPAYTGLPKISQSELSIRTIIRSDIEWIVSIKNSEGATLELINSNGKSLPFSKSGEKFILKDKVIGSGIYALRASRNEKVVYESDYFPLEAIDDFAPVIQPSEKELYKYHFTKDPQVMQVKAKVSDDFKVKELYLVATLARGSGENVKFRENRIAIPNKDFKSADLSVKLDLKSFDFRPGDELYYYWAAMDNRTPEPNFSRSDTYFLNYVDTSGIQEEDIIGMAIHVMPEYFRSQRQIIIDTENLLATQKSKTEKEFNSASNLIGSDQKLLRMRYGQYLGEENSEANNGSEPVDFLAGHDHDHAHEAGVVNLVIEPKTSKSDSSSQKVVENDLEDGMGGLMSAFLNKSQSSTQAKIDENSSMNLLKLALEQMWESELHLRLFEPKKALPFQEKALEYLKTVQQKSRVYVKRSGFDPPPIKEGEKRLTGDLDKLKNQIEIEQIALTRSLAPLAAQVLGLLPKPQLSAVDKAAVQKLGELWTSRMNYSGIQDWSVLLRLQELNTGKITEEGRKELFQKLYPLTAQSEGVNASSLKQKELEKAFWSKLQ</sequence>
<keyword evidence="1" id="KW-0472">Membrane</keyword>